<dbReference type="InterPro" id="IPR011006">
    <property type="entry name" value="CheY-like_superfamily"/>
</dbReference>
<gene>
    <name evidence="4" type="ORF">GSUB_07545</name>
</gene>
<dbReference type="SMART" id="SM00448">
    <property type="entry name" value="REC"/>
    <property type="match status" value="1"/>
</dbReference>
<dbReference type="SUPFAM" id="SSF52172">
    <property type="entry name" value="CheY-like"/>
    <property type="match status" value="1"/>
</dbReference>
<evidence type="ECO:0000256" key="1">
    <source>
        <dbReference type="ARBA" id="ARBA00022553"/>
    </source>
</evidence>
<dbReference type="Pfam" id="PF00072">
    <property type="entry name" value="Response_reg"/>
    <property type="match status" value="1"/>
</dbReference>
<sequence>MSKKILVTEDSSTMRAMICATIEALGDFDIFEAPNGFEALRLLPREKFDLVITDINMPDINGLELVSFVKNNDQYRAIPLIIVSTEGSERDRKKGMGLGADAYLVKPFDPAELQELIEKFLS</sequence>
<organism evidence="4 5">
    <name type="scientific">Geoalkalibacter subterraneus</name>
    <dbReference type="NCBI Taxonomy" id="483547"/>
    <lineage>
        <taxon>Bacteria</taxon>
        <taxon>Pseudomonadati</taxon>
        <taxon>Thermodesulfobacteriota</taxon>
        <taxon>Desulfuromonadia</taxon>
        <taxon>Desulfuromonadales</taxon>
        <taxon>Geoalkalibacteraceae</taxon>
        <taxon>Geoalkalibacter</taxon>
    </lineage>
</organism>
<dbReference type="PANTHER" id="PTHR44591:SF25">
    <property type="entry name" value="CHEMOTAXIS TWO-COMPONENT RESPONSE REGULATOR"/>
    <property type="match status" value="1"/>
</dbReference>
<keyword evidence="5" id="KW-1185">Reference proteome</keyword>
<evidence type="ECO:0000313" key="5">
    <source>
        <dbReference type="Proteomes" id="UP000035036"/>
    </source>
</evidence>
<dbReference type="PROSITE" id="PS50110">
    <property type="entry name" value="RESPONSE_REGULATORY"/>
    <property type="match status" value="1"/>
</dbReference>
<dbReference type="Gene3D" id="3.40.50.2300">
    <property type="match status" value="1"/>
</dbReference>
<dbReference type="RefSeq" id="WP_040200041.1">
    <property type="nucleotide sequence ID" value="NZ_CP010311.1"/>
</dbReference>
<dbReference type="EMBL" id="CP010311">
    <property type="protein sequence ID" value="AJF06425.1"/>
    <property type="molecule type" value="Genomic_DNA"/>
</dbReference>
<dbReference type="Proteomes" id="UP000035036">
    <property type="component" value="Chromosome"/>
</dbReference>
<proteinExistence type="predicted"/>
<dbReference type="KEGG" id="gsb:GSUB_07545"/>
<dbReference type="GO" id="GO:0000160">
    <property type="term" value="P:phosphorelay signal transduction system"/>
    <property type="evidence" value="ECO:0007669"/>
    <property type="project" value="InterPro"/>
</dbReference>
<dbReference type="OrthoDB" id="9786548at2"/>
<evidence type="ECO:0000313" key="4">
    <source>
        <dbReference type="EMBL" id="AJF06425.1"/>
    </source>
</evidence>
<evidence type="ECO:0000259" key="3">
    <source>
        <dbReference type="PROSITE" id="PS50110"/>
    </source>
</evidence>
<feature type="modified residue" description="4-aspartylphosphate" evidence="2">
    <location>
        <position position="54"/>
    </location>
</feature>
<dbReference type="HOGENOM" id="CLU_000445_69_17_7"/>
<dbReference type="InterPro" id="IPR001789">
    <property type="entry name" value="Sig_transdc_resp-reg_receiver"/>
</dbReference>
<dbReference type="STRING" id="483547.GSUB_07545"/>
<protein>
    <submittedName>
        <fullName evidence="4">Chemotaxis protein CheY</fullName>
    </submittedName>
</protein>
<feature type="domain" description="Response regulatory" evidence="3">
    <location>
        <begin position="4"/>
        <end position="121"/>
    </location>
</feature>
<name>A0A0B5FQP5_9BACT</name>
<dbReference type="InterPro" id="IPR050595">
    <property type="entry name" value="Bact_response_regulator"/>
</dbReference>
<reference evidence="4 5" key="1">
    <citation type="journal article" date="2015" name="Genome Announc.">
        <title>Genomes of Geoalkalibacter ferrihydriticus Z-0531T and Geoalkalibacter subterraneus Red1T, Two Haloalkaliphilic Metal-Reducing Deltaproteobacteria.</title>
        <authorList>
            <person name="Badalamenti J.P."/>
            <person name="Krajmalnik-Brown R."/>
            <person name="Torres C.I."/>
            <person name="Bond D.R."/>
        </authorList>
    </citation>
    <scope>NUCLEOTIDE SEQUENCE [LARGE SCALE GENOMIC DNA]</scope>
    <source>
        <strain evidence="4 5">Red1</strain>
    </source>
</reference>
<dbReference type="PANTHER" id="PTHR44591">
    <property type="entry name" value="STRESS RESPONSE REGULATOR PROTEIN 1"/>
    <property type="match status" value="1"/>
</dbReference>
<accession>A0A0B5FQP5</accession>
<dbReference type="AlphaFoldDB" id="A0A0B5FQP5"/>
<keyword evidence="1 2" id="KW-0597">Phosphoprotein</keyword>
<evidence type="ECO:0000256" key="2">
    <source>
        <dbReference type="PROSITE-ProRule" id="PRU00169"/>
    </source>
</evidence>